<keyword evidence="2" id="KW-1185">Reference proteome</keyword>
<protein>
    <submittedName>
        <fullName evidence="1">Uncharacterized protein</fullName>
    </submittedName>
</protein>
<organism evidence="1 2">
    <name type="scientific">Araneus ventricosus</name>
    <name type="common">Orbweaver spider</name>
    <name type="synonym">Epeira ventricosa</name>
    <dbReference type="NCBI Taxonomy" id="182803"/>
    <lineage>
        <taxon>Eukaryota</taxon>
        <taxon>Metazoa</taxon>
        <taxon>Ecdysozoa</taxon>
        <taxon>Arthropoda</taxon>
        <taxon>Chelicerata</taxon>
        <taxon>Arachnida</taxon>
        <taxon>Araneae</taxon>
        <taxon>Araneomorphae</taxon>
        <taxon>Entelegynae</taxon>
        <taxon>Araneoidea</taxon>
        <taxon>Araneidae</taxon>
        <taxon>Araneus</taxon>
    </lineage>
</organism>
<gene>
    <name evidence="1" type="ORF">AVEN_142976_1</name>
</gene>
<dbReference type="Proteomes" id="UP000499080">
    <property type="component" value="Unassembled WGS sequence"/>
</dbReference>
<dbReference type="EMBL" id="BGPR01011970">
    <property type="protein sequence ID" value="GBN53875.1"/>
    <property type="molecule type" value="Genomic_DNA"/>
</dbReference>
<evidence type="ECO:0000313" key="2">
    <source>
        <dbReference type="Proteomes" id="UP000499080"/>
    </source>
</evidence>
<evidence type="ECO:0000313" key="1">
    <source>
        <dbReference type="EMBL" id="GBN53875.1"/>
    </source>
</evidence>
<sequence>MTYCCCSVHSTPTTQQPRSSHTVMIYTLAKPSIIKYSTTYPSLLIALRHNFFDTCGTRLDRAHRGVKKSAQVNPVRMRTEPCSFRSIVDKRTENVLMETSHKQLVSILYSMTTGEQNGLKRHTHPFA</sequence>
<reference evidence="1 2" key="1">
    <citation type="journal article" date="2019" name="Sci. Rep.">
        <title>Orb-weaving spider Araneus ventricosus genome elucidates the spidroin gene catalogue.</title>
        <authorList>
            <person name="Kono N."/>
            <person name="Nakamura H."/>
            <person name="Ohtoshi R."/>
            <person name="Moran D.A.P."/>
            <person name="Shinohara A."/>
            <person name="Yoshida Y."/>
            <person name="Fujiwara M."/>
            <person name="Mori M."/>
            <person name="Tomita M."/>
            <person name="Arakawa K."/>
        </authorList>
    </citation>
    <scope>NUCLEOTIDE SEQUENCE [LARGE SCALE GENOMIC DNA]</scope>
</reference>
<dbReference type="AlphaFoldDB" id="A0A4Y2PPN7"/>
<comment type="caution">
    <text evidence="1">The sequence shown here is derived from an EMBL/GenBank/DDBJ whole genome shotgun (WGS) entry which is preliminary data.</text>
</comment>
<name>A0A4Y2PPN7_ARAVE</name>
<accession>A0A4Y2PPN7</accession>
<proteinExistence type="predicted"/>